<dbReference type="EMBL" id="JACJVQ010000028">
    <property type="protein sequence ID" value="MBB6638053.1"/>
    <property type="molecule type" value="Genomic_DNA"/>
</dbReference>
<sequence length="246" mass="26571">MRGHSHYSFFSFAKSVLISMVALLIGGTVYLAQAAGREPAASADDAVLIPQDSIRIRIIAQSDSEEDQAIKRAVRDRVSDLIVSWGELPDTLPEARAYIEARLPDVRSAAESALQDEKAPYGADIELAEVPFPEKTFEGTVYPAADYEALRITLGDGQGANWWCVLFPPLCLTAATAKEEAPASNADEKAETKTTQAQKIEKTSAAANADEQEAAAAADTAEEKPKAKFFLAVLLEKLFSFLSSLF</sequence>
<feature type="compositionally biased region" description="Basic and acidic residues" evidence="1">
    <location>
        <begin position="179"/>
        <end position="192"/>
    </location>
</feature>
<dbReference type="InterPro" id="IPR014202">
    <property type="entry name" value="Spore_II_R"/>
</dbReference>
<dbReference type="Pfam" id="PF09551">
    <property type="entry name" value="Spore_II_R"/>
    <property type="match status" value="1"/>
</dbReference>
<gene>
    <name evidence="2" type="ORF">H7B67_28320</name>
</gene>
<organism evidence="2 3">
    <name type="scientific">Cohnella thailandensis</name>
    <dbReference type="NCBI Taxonomy" id="557557"/>
    <lineage>
        <taxon>Bacteria</taxon>
        <taxon>Bacillati</taxon>
        <taxon>Bacillota</taxon>
        <taxon>Bacilli</taxon>
        <taxon>Bacillales</taxon>
        <taxon>Paenibacillaceae</taxon>
        <taxon>Cohnella</taxon>
    </lineage>
</organism>
<reference evidence="2 3" key="1">
    <citation type="submission" date="2020-08" db="EMBL/GenBank/DDBJ databases">
        <title>Cohnella phylogeny.</title>
        <authorList>
            <person name="Dunlap C."/>
        </authorList>
    </citation>
    <scope>NUCLEOTIDE SEQUENCE [LARGE SCALE GENOMIC DNA]</scope>
    <source>
        <strain evidence="2 3">DSM 25241</strain>
    </source>
</reference>
<protein>
    <submittedName>
        <fullName evidence="2">Stage II sporulation protein R</fullName>
    </submittedName>
</protein>
<feature type="compositionally biased region" description="Low complexity" evidence="1">
    <location>
        <begin position="205"/>
        <end position="219"/>
    </location>
</feature>
<proteinExistence type="predicted"/>
<feature type="region of interest" description="Disordered" evidence="1">
    <location>
        <begin position="179"/>
        <end position="219"/>
    </location>
</feature>
<keyword evidence="3" id="KW-1185">Reference proteome</keyword>
<comment type="caution">
    <text evidence="2">The sequence shown here is derived from an EMBL/GenBank/DDBJ whole genome shotgun (WGS) entry which is preliminary data.</text>
</comment>
<accession>A0A841T0V9</accession>
<evidence type="ECO:0000313" key="2">
    <source>
        <dbReference type="EMBL" id="MBB6638053.1"/>
    </source>
</evidence>
<evidence type="ECO:0000313" key="3">
    <source>
        <dbReference type="Proteomes" id="UP000535838"/>
    </source>
</evidence>
<name>A0A841T0V9_9BACL</name>
<dbReference type="RefSeq" id="WP_185123261.1">
    <property type="nucleotide sequence ID" value="NZ_JACJVQ010000028.1"/>
</dbReference>
<dbReference type="Proteomes" id="UP000535838">
    <property type="component" value="Unassembled WGS sequence"/>
</dbReference>
<dbReference type="AlphaFoldDB" id="A0A841T0V9"/>
<evidence type="ECO:0000256" key="1">
    <source>
        <dbReference type="SAM" id="MobiDB-lite"/>
    </source>
</evidence>